<reference evidence="1 2" key="1">
    <citation type="journal article" date="2011" name="PLoS Genet.">
        <title>Comparative genomic analysis of human fungal pathogens causing paracoccidioidomycosis.</title>
        <authorList>
            <person name="Desjardins C.A."/>
            <person name="Champion M.D."/>
            <person name="Holder J.W."/>
            <person name="Muszewska A."/>
            <person name="Goldberg J."/>
            <person name="Bailao A.M."/>
            <person name="Brigido M.M."/>
            <person name="Ferreira M.E."/>
            <person name="Garcia A.M."/>
            <person name="Grynberg M."/>
            <person name="Gujja S."/>
            <person name="Heiman D.I."/>
            <person name="Henn M.R."/>
            <person name="Kodira C.D."/>
            <person name="Leon-Narvaez H."/>
            <person name="Longo L.V."/>
            <person name="Ma L.J."/>
            <person name="Malavazi I."/>
            <person name="Matsuo A.L."/>
            <person name="Morais F.V."/>
            <person name="Pereira M."/>
            <person name="Rodriguez-Brito S."/>
            <person name="Sakthikumar S."/>
            <person name="Salem-Izacc S.M."/>
            <person name="Sykes S.M."/>
            <person name="Teixeira M.M."/>
            <person name="Vallejo M.C."/>
            <person name="Walter M.E."/>
            <person name="Yandava C."/>
            <person name="Young S."/>
            <person name="Zeng Q."/>
            <person name="Zucker J."/>
            <person name="Felipe M.S."/>
            <person name="Goldman G.H."/>
            <person name="Haas B.J."/>
            <person name="McEwen J.G."/>
            <person name="Nino-Vega G."/>
            <person name="Puccia R."/>
            <person name="San-Blas G."/>
            <person name="Soares C.M."/>
            <person name="Birren B.W."/>
            <person name="Cuomo C.A."/>
        </authorList>
    </citation>
    <scope>NUCLEOTIDE SEQUENCE [LARGE SCALE GENOMIC DNA]</scope>
    <source>
        <strain evidence="1 2">Pb18</strain>
    </source>
</reference>
<dbReference type="KEGG" id="pbn:PADG_04284"/>
<dbReference type="EMBL" id="KN275960">
    <property type="protein sequence ID" value="EEH48200.2"/>
    <property type="molecule type" value="Genomic_DNA"/>
</dbReference>
<evidence type="ECO:0000313" key="1">
    <source>
        <dbReference type="EMBL" id="EEH48200.2"/>
    </source>
</evidence>
<evidence type="ECO:0000313" key="2">
    <source>
        <dbReference type="Proteomes" id="UP000001628"/>
    </source>
</evidence>
<dbReference type="InParanoid" id="C1GAJ8"/>
<sequence length="126" mass="13324">MSPFQSSKATLVIGAGVGATKKFTRAQSRSAASWSVFAWSTELKVGSVASQDNNGSEGHCSTLSQAEMDMREKPQAHWLPKIPNVDLLPVGFASLAFLSQDYEVELAGEAVDHGSVITTLPGSLSL</sequence>
<keyword evidence="2" id="KW-1185">Reference proteome</keyword>
<protein>
    <submittedName>
        <fullName evidence="1">Uncharacterized protein</fullName>
    </submittedName>
</protein>
<dbReference type="VEuPathDB" id="FungiDB:PADG_04284"/>
<dbReference type="RefSeq" id="XP_010759399.1">
    <property type="nucleotide sequence ID" value="XM_010761097.1"/>
</dbReference>
<organism evidence="1 2">
    <name type="scientific">Paracoccidioides brasiliensis (strain Pb18)</name>
    <dbReference type="NCBI Taxonomy" id="502780"/>
    <lineage>
        <taxon>Eukaryota</taxon>
        <taxon>Fungi</taxon>
        <taxon>Dikarya</taxon>
        <taxon>Ascomycota</taxon>
        <taxon>Pezizomycotina</taxon>
        <taxon>Eurotiomycetes</taxon>
        <taxon>Eurotiomycetidae</taxon>
        <taxon>Onygenales</taxon>
        <taxon>Ajellomycetaceae</taxon>
        <taxon>Paracoccidioides</taxon>
    </lineage>
</organism>
<dbReference type="AlphaFoldDB" id="C1GAJ8"/>
<proteinExistence type="predicted"/>
<dbReference type="HOGENOM" id="CLU_1982248_0_0_1"/>
<dbReference type="GeneID" id="22583437"/>
<name>C1GAJ8_PARBD</name>
<gene>
    <name evidence="1" type="ORF">PADG_04284</name>
</gene>
<accession>C1GAJ8</accession>
<dbReference type="Proteomes" id="UP000001628">
    <property type="component" value="Unassembled WGS sequence"/>
</dbReference>